<reference evidence="6" key="3">
    <citation type="submission" date="2020-06" db="EMBL/GenBank/DDBJ databases">
        <title>Helianthus annuus Genome sequencing and assembly Release 2.</title>
        <authorList>
            <person name="Gouzy J."/>
            <person name="Langlade N."/>
            <person name="Munos S."/>
        </authorList>
    </citation>
    <scope>NUCLEOTIDE SEQUENCE</scope>
    <source>
        <tissue evidence="6">Leaves</tissue>
    </source>
</reference>
<dbReference type="PANTHER" id="PTHR32410">
    <property type="entry name" value="CYSTEINE/HISTIDINE-RICH C1 DOMAIN FAMILY PROTEIN"/>
    <property type="match status" value="1"/>
</dbReference>
<dbReference type="PANTHER" id="PTHR32410:SF161">
    <property type="entry name" value="DC1, ZINC FINGER, RING_FYVE_PHD-TYPE-RELATED"/>
    <property type="match status" value="1"/>
</dbReference>
<gene>
    <name evidence="7" type="ORF">HannXRQ_Chr12g0358621</name>
    <name evidence="6" type="ORF">HanXRQr2_Chr12g0526351</name>
</gene>
<evidence type="ECO:0000259" key="5">
    <source>
        <dbReference type="PROSITE" id="PS50081"/>
    </source>
</evidence>
<accession>A0A251SZI0</accession>
<dbReference type="PROSITE" id="PS50081">
    <property type="entry name" value="ZF_DAG_PE_2"/>
    <property type="match status" value="1"/>
</dbReference>
<organism evidence="7 8">
    <name type="scientific">Helianthus annuus</name>
    <name type="common">Common sunflower</name>
    <dbReference type="NCBI Taxonomy" id="4232"/>
    <lineage>
        <taxon>Eukaryota</taxon>
        <taxon>Viridiplantae</taxon>
        <taxon>Streptophyta</taxon>
        <taxon>Embryophyta</taxon>
        <taxon>Tracheophyta</taxon>
        <taxon>Spermatophyta</taxon>
        <taxon>Magnoliopsida</taxon>
        <taxon>eudicotyledons</taxon>
        <taxon>Gunneridae</taxon>
        <taxon>Pentapetalae</taxon>
        <taxon>asterids</taxon>
        <taxon>campanulids</taxon>
        <taxon>Asterales</taxon>
        <taxon>Asteraceae</taxon>
        <taxon>Asteroideae</taxon>
        <taxon>Heliantheae alliance</taxon>
        <taxon>Heliantheae</taxon>
        <taxon>Helianthus</taxon>
    </lineage>
</organism>
<evidence type="ECO:0000256" key="4">
    <source>
        <dbReference type="ARBA" id="ARBA00022833"/>
    </source>
</evidence>
<reference evidence="6 8" key="1">
    <citation type="journal article" date="2017" name="Nature">
        <title>The sunflower genome provides insights into oil metabolism, flowering and Asterid evolution.</title>
        <authorList>
            <person name="Badouin H."/>
            <person name="Gouzy J."/>
            <person name="Grassa C.J."/>
            <person name="Murat F."/>
            <person name="Staton S.E."/>
            <person name="Cottret L."/>
            <person name="Lelandais-Briere C."/>
            <person name="Owens G.L."/>
            <person name="Carrere S."/>
            <person name="Mayjonade B."/>
            <person name="Legrand L."/>
            <person name="Gill N."/>
            <person name="Kane N.C."/>
            <person name="Bowers J.E."/>
            <person name="Hubner S."/>
            <person name="Bellec A."/>
            <person name="Berard A."/>
            <person name="Berges H."/>
            <person name="Blanchet N."/>
            <person name="Boniface M.C."/>
            <person name="Brunel D."/>
            <person name="Catrice O."/>
            <person name="Chaidir N."/>
            <person name="Claudel C."/>
            <person name="Donnadieu C."/>
            <person name="Faraut T."/>
            <person name="Fievet G."/>
            <person name="Helmstetter N."/>
            <person name="King M."/>
            <person name="Knapp S.J."/>
            <person name="Lai Z."/>
            <person name="Le Paslier M.C."/>
            <person name="Lippi Y."/>
            <person name="Lorenzon L."/>
            <person name="Mandel J.R."/>
            <person name="Marage G."/>
            <person name="Marchand G."/>
            <person name="Marquand E."/>
            <person name="Bret-Mestries E."/>
            <person name="Morien E."/>
            <person name="Nambeesan S."/>
            <person name="Nguyen T."/>
            <person name="Pegot-Espagnet P."/>
            <person name="Pouilly N."/>
            <person name="Raftis F."/>
            <person name="Sallet E."/>
            <person name="Schiex T."/>
            <person name="Thomas J."/>
            <person name="Vandecasteele C."/>
            <person name="Vares D."/>
            <person name="Vear F."/>
            <person name="Vautrin S."/>
            <person name="Crespi M."/>
            <person name="Mangin B."/>
            <person name="Burke J.M."/>
            <person name="Salse J."/>
            <person name="Munos S."/>
            <person name="Vincourt P."/>
            <person name="Rieseberg L.H."/>
            <person name="Langlade N.B."/>
        </authorList>
    </citation>
    <scope>NUCLEOTIDE SEQUENCE [LARGE SCALE GENOMIC DNA]</scope>
    <source>
        <strain evidence="8">cv. SF193</strain>
        <tissue evidence="6">Leaves</tissue>
    </source>
</reference>
<dbReference type="Proteomes" id="UP000215914">
    <property type="component" value="Chromosome 12"/>
</dbReference>
<keyword evidence="8" id="KW-1185">Reference proteome</keyword>
<keyword evidence="1" id="KW-0479">Metal-binding</keyword>
<name>A0A251SZI0_HELAN</name>
<keyword evidence="3" id="KW-0863">Zinc-finger</keyword>
<keyword evidence="4" id="KW-0862">Zinc</keyword>
<dbReference type="SUPFAM" id="SSF57889">
    <property type="entry name" value="Cysteine-rich domain"/>
    <property type="match status" value="6"/>
</dbReference>
<keyword evidence="2" id="KW-0677">Repeat</keyword>
<dbReference type="SMART" id="SM00249">
    <property type="entry name" value="PHD"/>
    <property type="match status" value="3"/>
</dbReference>
<proteinExistence type="predicted"/>
<evidence type="ECO:0000256" key="2">
    <source>
        <dbReference type="ARBA" id="ARBA00022737"/>
    </source>
</evidence>
<evidence type="ECO:0000313" key="7">
    <source>
        <dbReference type="EMBL" id="OTG04104.1"/>
    </source>
</evidence>
<dbReference type="GO" id="GO:0008270">
    <property type="term" value="F:zinc ion binding"/>
    <property type="evidence" value="ECO:0007669"/>
    <property type="project" value="UniProtKB-KW"/>
</dbReference>
<feature type="domain" description="Phorbol-ester/DAG-type" evidence="5">
    <location>
        <begin position="456"/>
        <end position="507"/>
    </location>
</feature>
<dbReference type="FunCoup" id="A0A251SZI0">
    <property type="interactions" value="14"/>
</dbReference>
<dbReference type="InParanoid" id="A0A251SZI0"/>
<evidence type="ECO:0000313" key="6">
    <source>
        <dbReference type="EMBL" id="KAF5776628.1"/>
    </source>
</evidence>
<dbReference type="EMBL" id="CM007901">
    <property type="protein sequence ID" value="OTG04104.1"/>
    <property type="molecule type" value="Genomic_DNA"/>
</dbReference>
<dbReference type="EMBL" id="MNCJ02000327">
    <property type="protein sequence ID" value="KAF5776628.1"/>
    <property type="molecule type" value="Genomic_DNA"/>
</dbReference>
<dbReference type="AlphaFoldDB" id="A0A251SZI0"/>
<dbReference type="OrthoDB" id="1884766at2759"/>
<sequence>MVVLQHKHSLFLIDLNPKYPRDEQVYDDEEDLIIKQAFQCLCARCEQEITYLHRYYYKCDQCDYSLHKLCEKIPTKLQHASHSAHSLTLFLDESLGQCHTCKSTPLYKQLKYQCSRCMFNICLHCATGDVQYHIIYHPSHQHPLIPVCRQRQILTECDACGKEHKGVFYECITCFHFLIHKDCVFQQKRLLIQDGTYGRFSHTHPLVLTYSFPIVDQKAKFYPTCRVCDNSFSENENLWVYKCDKCRYYAHTDCANAIHKPSSSNSESNEDSGYVSTFEEYKELKDGCHVLDLPLPDLSKNRFTALFSKESNEMTIAHNCHEHPLILVDSRCNDVTKVEDLCNGCDSQITTVPFYKCANGCNFVLHEWCGRLPTQVKGHPSREPDDYHHRHAVVLKPKEMCISYNPRTFLSHDDLRCLVCYNNYNGFAYRCTKCDDSIDVWCALIPRFITHKSHPYHLFFKVLKRLDKDYCRLCLSGFTNPEETSFSCSLCNFHLHPKCALLLPETTRHKYDKHPMTLCYSPVEDHIGDYFCEVCEEEINPNGAFYHCHECLQSMHTTCAPLVPLSKPHIHDLHVKGSHETDVNYEDLIRFNKTVTNLFQIPSSSTVPQGPSTSS</sequence>
<protein>
    <submittedName>
        <fullName evidence="6">Chromatin regulator PHD family</fullName>
    </submittedName>
    <submittedName>
        <fullName evidence="7">Putative zinc finger, PHD-type</fullName>
    </submittedName>
</protein>
<dbReference type="InterPro" id="IPR046349">
    <property type="entry name" value="C1-like_sf"/>
</dbReference>
<dbReference type="Pfam" id="PF03107">
    <property type="entry name" value="C1_2"/>
    <property type="match status" value="4"/>
</dbReference>
<dbReference type="InterPro" id="IPR053192">
    <property type="entry name" value="Vacuole_Formation_Reg"/>
</dbReference>
<dbReference type="InterPro" id="IPR004146">
    <property type="entry name" value="DC1"/>
</dbReference>
<evidence type="ECO:0000256" key="3">
    <source>
        <dbReference type="ARBA" id="ARBA00022771"/>
    </source>
</evidence>
<dbReference type="OMA" id="CTITIMR"/>
<dbReference type="Gramene" id="mRNA:HanXRQr2_Chr12g0526351">
    <property type="protein sequence ID" value="mRNA:HanXRQr2_Chr12g0526351"/>
    <property type="gene ID" value="HanXRQr2_Chr12g0526351"/>
</dbReference>
<dbReference type="InterPro" id="IPR002219">
    <property type="entry name" value="PKC_DAG/PE"/>
</dbReference>
<evidence type="ECO:0000313" key="8">
    <source>
        <dbReference type="Proteomes" id="UP000215914"/>
    </source>
</evidence>
<reference evidence="7" key="2">
    <citation type="submission" date="2017-02" db="EMBL/GenBank/DDBJ databases">
        <title>Sunflower complete genome.</title>
        <authorList>
            <person name="Langlade N."/>
            <person name="Munos S."/>
        </authorList>
    </citation>
    <scope>NUCLEOTIDE SEQUENCE [LARGE SCALE GENOMIC DNA]</scope>
    <source>
        <tissue evidence="7">Leaves</tissue>
    </source>
</reference>
<evidence type="ECO:0000256" key="1">
    <source>
        <dbReference type="ARBA" id="ARBA00022723"/>
    </source>
</evidence>
<dbReference type="InterPro" id="IPR001965">
    <property type="entry name" value="Znf_PHD"/>
</dbReference>